<gene>
    <name evidence="1" type="ORF">UFOPK1722_00564</name>
</gene>
<proteinExistence type="predicted"/>
<dbReference type="EMBL" id="CAEZTS010000035">
    <property type="protein sequence ID" value="CAB4573825.1"/>
    <property type="molecule type" value="Genomic_DNA"/>
</dbReference>
<evidence type="ECO:0000313" key="1">
    <source>
        <dbReference type="EMBL" id="CAB4573825.1"/>
    </source>
</evidence>
<accession>A0A6J6EEZ9</accession>
<sequence>MPLVTSGASHVTVTRLPTEVIDGLRGVVGVAVHDEVTELHAPTPYSFAARTRNITDTPDGIPEMYWNVLRVRPSEIHVAPPSRLCSTS</sequence>
<organism evidence="1">
    <name type="scientific">freshwater metagenome</name>
    <dbReference type="NCBI Taxonomy" id="449393"/>
    <lineage>
        <taxon>unclassified sequences</taxon>
        <taxon>metagenomes</taxon>
        <taxon>ecological metagenomes</taxon>
    </lineage>
</organism>
<dbReference type="AlphaFoldDB" id="A0A6J6EEZ9"/>
<reference evidence="1" key="1">
    <citation type="submission" date="2020-05" db="EMBL/GenBank/DDBJ databases">
        <authorList>
            <person name="Chiriac C."/>
            <person name="Salcher M."/>
            <person name="Ghai R."/>
            <person name="Kavagutti S V."/>
        </authorList>
    </citation>
    <scope>NUCLEOTIDE SEQUENCE</scope>
</reference>
<name>A0A6J6EEZ9_9ZZZZ</name>
<protein>
    <submittedName>
        <fullName evidence="1">Unannotated protein</fullName>
    </submittedName>
</protein>